<accession>A0ABS2BKZ1</accession>
<dbReference type="Proteomes" id="UP000809431">
    <property type="component" value="Unassembled WGS sequence"/>
</dbReference>
<evidence type="ECO:0000256" key="5">
    <source>
        <dbReference type="ARBA" id="ARBA00022833"/>
    </source>
</evidence>
<organism evidence="9 10">
    <name type="scientific">Jeongeupia naejangsanensis</name>
    <dbReference type="NCBI Taxonomy" id="613195"/>
    <lineage>
        <taxon>Bacteria</taxon>
        <taxon>Pseudomonadati</taxon>
        <taxon>Pseudomonadota</taxon>
        <taxon>Betaproteobacteria</taxon>
        <taxon>Neisseriales</taxon>
        <taxon>Chitinibacteraceae</taxon>
        <taxon>Jeongeupia</taxon>
    </lineage>
</organism>
<feature type="chain" id="PRO_5046777559" evidence="7">
    <location>
        <begin position="26"/>
        <end position="499"/>
    </location>
</feature>
<evidence type="ECO:0000259" key="8">
    <source>
        <dbReference type="Pfam" id="PF01435"/>
    </source>
</evidence>
<evidence type="ECO:0000256" key="7">
    <source>
        <dbReference type="SAM" id="SignalP"/>
    </source>
</evidence>
<evidence type="ECO:0000256" key="6">
    <source>
        <dbReference type="ARBA" id="ARBA00023049"/>
    </source>
</evidence>
<comment type="caution">
    <text evidence="9">The sequence shown here is derived from an EMBL/GenBank/DDBJ whole genome shotgun (WGS) entry which is preliminary data.</text>
</comment>
<dbReference type="InterPro" id="IPR011990">
    <property type="entry name" value="TPR-like_helical_dom_sf"/>
</dbReference>
<keyword evidence="5" id="KW-0862">Zinc</keyword>
<keyword evidence="7" id="KW-0732">Signal</keyword>
<dbReference type="RefSeq" id="WP_203538489.1">
    <property type="nucleotide sequence ID" value="NZ_JAESND010000004.1"/>
</dbReference>
<evidence type="ECO:0000256" key="1">
    <source>
        <dbReference type="ARBA" id="ARBA00001947"/>
    </source>
</evidence>
<keyword evidence="4" id="KW-0378">Hydrolase</keyword>
<evidence type="ECO:0000313" key="10">
    <source>
        <dbReference type="Proteomes" id="UP000809431"/>
    </source>
</evidence>
<gene>
    <name evidence="9" type="ORF">JMJ54_10555</name>
</gene>
<comment type="cofactor">
    <cofactor evidence="1">
        <name>Zn(2+)</name>
        <dbReference type="ChEBI" id="CHEBI:29105"/>
    </cofactor>
</comment>
<keyword evidence="6" id="KW-0482">Metalloprotease</keyword>
<dbReference type="CDD" id="cd07333">
    <property type="entry name" value="M48C_bepA_like"/>
    <property type="match status" value="1"/>
</dbReference>
<evidence type="ECO:0000256" key="2">
    <source>
        <dbReference type="ARBA" id="ARBA00022670"/>
    </source>
</evidence>
<dbReference type="Gene3D" id="1.25.40.10">
    <property type="entry name" value="Tetratricopeptide repeat domain"/>
    <property type="match status" value="1"/>
</dbReference>
<feature type="signal peptide" evidence="7">
    <location>
        <begin position="1"/>
        <end position="25"/>
    </location>
</feature>
<keyword evidence="3" id="KW-0479">Metal-binding</keyword>
<protein>
    <submittedName>
        <fullName evidence="9">M48 family metallopeptidase</fullName>
    </submittedName>
</protein>
<dbReference type="Gene3D" id="3.30.2010.10">
    <property type="entry name" value="Metalloproteases ('zincins'), catalytic domain"/>
    <property type="match status" value="1"/>
</dbReference>
<sequence>MPVRRFKRSLITALMLCLASPSGLADITYSDLPDLGAASREGMSPTQERELGEGAIREIRRSGVLVDDPEVNDYIRRIGGKLADATGETGQPFHFYVLLDKSVNAFAMPGGFVVVHSGLLAATQSESELASVMAHEVAHVTQHHLARMVDSQRMTPWMLLGALGLAIIASKAGNSGAGVAAVVGSQGYAIQRQLDFTYAFEQEADRIGMQTLQKSGFDPAAMPLFFQRLQKENRLVEGGAPEFLRTHPVTYKRIADAEARLKGGSYKQYPDSTDYRFVREKLRVLQMGKKEAVTFYRTTVEQKRYASLAMQLYGYALAQWRDGQYDGAWKTLGDARSAYGKPDAALDYLAGQIRLSQQKYALATTIFQEAAVQFPSSRGLLYGEIDALVGAERYDDALARIHSAQELYTSDANLYQRESRVYAAMGQVQRQHKAQAEYYARILEYGPAIEQLQLAQRQPGGDFYLQSEIDARLQELMVLDGRKDKRGEPSKLDASAPRL</sequence>
<feature type="domain" description="Peptidase M48" evidence="8">
    <location>
        <begin position="71"/>
        <end position="260"/>
    </location>
</feature>
<proteinExistence type="predicted"/>
<dbReference type="SUPFAM" id="SSF48452">
    <property type="entry name" value="TPR-like"/>
    <property type="match status" value="1"/>
</dbReference>
<name>A0ABS2BKZ1_9NEIS</name>
<keyword evidence="2" id="KW-0645">Protease</keyword>
<evidence type="ECO:0000256" key="4">
    <source>
        <dbReference type="ARBA" id="ARBA00022801"/>
    </source>
</evidence>
<dbReference type="PANTHER" id="PTHR22726:SF1">
    <property type="entry name" value="METALLOENDOPEPTIDASE OMA1, MITOCHONDRIAL"/>
    <property type="match status" value="1"/>
</dbReference>
<evidence type="ECO:0000313" key="9">
    <source>
        <dbReference type="EMBL" id="MBM3116274.1"/>
    </source>
</evidence>
<keyword evidence="10" id="KW-1185">Reference proteome</keyword>
<dbReference type="Pfam" id="PF01435">
    <property type="entry name" value="Peptidase_M48"/>
    <property type="match status" value="1"/>
</dbReference>
<dbReference type="InterPro" id="IPR001915">
    <property type="entry name" value="Peptidase_M48"/>
</dbReference>
<dbReference type="EMBL" id="JAESND010000004">
    <property type="protein sequence ID" value="MBM3116274.1"/>
    <property type="molecule type" value="Genomic_DNA"/>
</dbReference>
<dbReference type="PANTHER" id="PTHR22726">
    <property type="entry name" value="METALLOENDOPEPTIDASE OMA1"/>
    <property type="match status" value="1"/>
</dbReference>
<evidence type="ECO:0000256" key="3">
    <source>
        <dbReference type="ARBA" id="ARBA00022723"/>
    </source>
</evidence>
<dbReference type="InterPro" id="IPR051156">
    <property type="entry name" value="Mito/Outer_Membr_Metalloprot"/>
</dbReference>
<reference evidence="9 10" key="1">
    <citation type="submission" date="2021-01" db="EMBL/GenBank/DDBJ databases">
        <title>Draft Genome Sequence and Polyhydroxyalkanoate Biosynthetic Potential of Jeongeupia naejangsanensis Type Strain DSM 24253.</title>
        <authorList>
            <person name="Turrini P."/>
            <person name="Artuso I."/>
            <person name="Lugli G.A."/>
            <person name="Frangipani E."/>
            <person name="Ventura M."/>
            <person name="Visca P."/>
        </authorList>
    </citation>
    <scope>NUCLEOTIDE SEQUENCE [LARGE SCALE GENOMIC DNA]</scope>
    <source>
        <strain evidence="9 10">DSM 24253</strain>
    </source>
</reference>